<feature type="chain" id="PRO_5003396777" evidence="4">
    <location>
        <begin position="35"/>
        <end position="1147"/>
    </location>
</feature>
<reference evidence="5 6" key="1">
    <citation type="journal article" date="2011" name="J. Bacteriol.">
        <title>Complete Genome Sequence of the Aerobic Marine Methanotroph Methylomonas methanica MC09.</title>
        <authorList>
            <person name="Boden R."/>
            <person name="Cunliffe M."/>
            <person name="Scanlan J."/>
            <person name="Moussard H."/>
            <person name="Kits K.D."/>
            <person name="Klotz M.G."/>
            <person name="Jetten M.S."/>
            <person name="Vuilleumier S."/>
            <person name="Han J."/>
            <person name="Peters L."/>
            <person name="Mikhailova N."/>
            <person name="Teshima H."/>
            <person name="Tapia R."/>
            <person name="Kyrpides N."/>
            <person name="Ivanova N."/>
            <person name="Pagani I."/>
            <person name="Cheng J.F."/>
            <person name="Goodwin L."/>
            <person name="Han C."/>
            <person name="Hauser L."/>
            <person name="Land M.L."/>
            <person name="Lapidus A."/>
            <person name="Lucas S."/>
            <person name="Pitluck S."/>
            <person name="Woyke T."/>
            <person name="Stein L."/>
            <person name="Murrell J.C."/>
        </authorList>
    </citation>
    <scope>NUCLEOTIDE SEQUENCE [LARGE SCALE GENOMIC DNA]</scope>
    <source>
        <strain evidence="5 6">MC09</strain>
    </source>
</reference>
<feature type="repeat" description="TPR" evidence="3">
    <location>
        <begin position="37"/>
        <end position="70"/>
    </location>
</feature>
<dbReference type="Gene3D" id="1.25.40.10">
    <property type="entry name" value="Tetratricopeptide repeat domain"/>
    <property type="match status" value="7"/>
</dbReference>
<dbReference type="Pfam" id="PF13429">
    <property type="entry name" value="TPR_15"/>
    <property type="match status" value="1"/>
</dbReference>
<dbReference type="Pfam" id="PF14559">
    <property type="entry name" value="TPR_19"/>
    <property type="match status" value="1"/>
</dbReference>
<evidence type="ECO:0000256" key="3">
    <source>
        <dbReference type="PROSITE-ProRule" id="PRU00339"/>
    </source>
</evidence>
<dbReference type="PANTHER" id="PTHR45586:SF1">
    <property type="entry name" value="LIPOPOLYSACCHARIDE ASSEMBLY PROTEIN B"/>
    <property type="match status" value="1"/>
</dbReference>
<dbReference type="Pfam" id="PF13174">
    <property type="entry name" value="TPR_6"/>
    <property type="match status" value="1"/>
</dbReference>
<keyword evidence="6" id="KW-1185">Reference proteome</keyword>
<evidence type="ECO:0000313" key="6">
    <source>
        <dbReference type="Proteomes" id="UP000008888"/>
    </source>
</evidence>
<evidence type="ECO:0000256" key="2">
    <source>
        <dbReference type="ARBA" id="ARBA00022803"/>
    </source>
</evidence>
<dbReference type="PANTHER" id="PTHR45586">
    <property type="entry name" value="TPR REPEAT-CONTAINING PROTEIN PA4667"/>
    <property type="match status" value="1"/>
</dbReference>
<organism evidence="5 6">
    <name type="scientific">Methylomonas methanica (strain DSM 25384 / MC09)</name>
    <dbReference type="NCBI Taxonomy" id="857087"/>
    <lineage>
        <taxon>Bacteria</taxon>
        <taxon>Pseudomonadati</taxon>
        <taxon>Pseudomonadota</taxon>
        <taxon>Gammaproteobacteria</taxon>
        <taxon>Methylococcales</taxon>
        <taxon>Methylococcaceae</taxon>
        <taxon>Methylomonas</taxon>
    </lineage>
</organism>
<dbReference type="InterPro" id="IPR051012">
    <property type="entry name" value="CellSynth/LPSAsmb/PSIAsmb"/>
</dbReference>
<dbReference type="PROSITE" id="PS51257">
    <property type="entry name" value="PROKAR_LIPOPROTEIN"/>
    <property type="match status" value="1"/>
</dbReference>
<gene>
    <name evidence="5" type="ordered locus">Metme_4233</name>
</gene>
<dbReference type="HOGENOM" id="CLU_007251_0_1_6"/>
<evidence type="ECO:0000313" key="5">
    <source>
        <dbReference type="EMBL" id="AEG02584.1"/>
    </source>
</evidence>
<dbReference type="Proteomes" id="UP000008888">
    <property type="component" value="Chromosome"/>
</dbReference>
<feature type="repeat" description="TPR" evidence="3">
    <location>
        <begin position="994"/>
        <end position="1027"/>
    </location>
</feature>
<dbReference type="PROSITE" id="PS50005">
    <property type="entry name" value="TPR"/>
    <property type="match status" value="2"/>
</dbReference>
<reference evidence="6" key="3">
    <citation type="submission" date="2011-05" db="EMBL/GenBank/DDBJ databases">
        <title>Complete sequence of Methylomonas methanica MC09.</title>
        <authorList>
            <consortium name="US DOE Joint Genome Institute"/>
            <person name="Lucas S."/>
            <person name="Han J."/>
            <person name="Lapidus A."/>
            <person name="Cheng J.-F."/>
            <person name="Goodwin L."/>
            <person name="Pitluck S."/>
            <person name="Peters L."/>
            <person name="Mikhailova N."/>
            <person name="Teshima H."/>
            <person name="Han C."/>
            <person name="Tapia R."/>
            <person name="Land M."/>
            <person name="Hauser L."/>
            <person name="Kyrpides N."/>
            <person name="Ivanova N."/>
            <person name="Pagani I."/>
            <person name="Stein L."/>
            <person name="Woyke T."/>
        </authorList>
    </citation>
    <scope>NUCLEOTIDE SEQUENCE [LARGE SCALE GENOMIC DNA]</scope>
    <source>
        <strain evidence="6">MC09</strain>
    </source>
</reference>
<dbReference type="KEGG" id="mmt:Metme_4233"/>
<reference key="2">
    <citation type="submission" date="2011-05" db="EMBL/GenBank/DDBJ databases">
        <title>Complete genome sequence of the aerobic marine methanotroph Methylomonas methanica MC09.</title>
        <authorList>
            <person name="Boden R."/>
            <person name="Cunliffe M."/>
            <person name="Scanlan J."/>
            <person name="Moussard H."/>
            <person name="Kits K.D."/>
            <person name="Klotz M."/>
            <person name="Jetten M."/>
            <person name="Vuilleumier S."/>
            <person name="Han J."/>
            <person name="Peters L."/>
            <person name="Mikhailova N."/>
            <person name="Teshima H."/>
            <person name="Tapia R."/>
            <person name="Kyrpides N."/>
            <person name="Ivanova N."/>
            <person name="Pagani I."/>
            <person name="Cheng J.-F."/>
            <person name="Goodwin L."/>
            <person name="Han C."/>
            <person name="Hauser L."/>
            <person name="Land M."/>
            <person name="Lapidus A."/>
            <person name="Lucas S."/>
            <person name="Pitluck S."/>
            <person name="Woyke T."/>
            <person name="Stein L.Y."/>
            <person name="Murrell C."/>
        </authorList>
    </citation>
    <scope>NUCLEOTIDE SEQUENCE</scope>
    <source>
        <strain>MC09</strain>
    </source>
</reference>
<dbReference type="Pfam" id="PF13432">
    <property type="entry name" value="TPR_16"/>
    <property type="match status" value="3"/>
</dbReference>
<dbReference type="SUPFAM" id="SSF48452">
    <property type="entry name" value="TPR-like"/>
    <property type="match status" value="5"/>
</dbReference>
<feature type="signal peptide" evidence="4">
    <location>
        <begin position="1"/>
        <end position="34"/>
    </location>
</feature>
<keyword evidence="4" id="KW-0732">Signal</keyword>
<accession>G0A241</accession>
<sequence>MDKLITIFSQYKVFYRIAKLSAICAVLLITGCQAEDAQYYIAEGKSLYEKGDLESARVQFKNALQIDPKLAEVYYRLALVDEQKQDWRGMLANLTAVLELNSDHIDAKVKLAQLHLLGGQLDQASEYVQSVLTQSPDYPTALLLAAAIKFRQGKNAEAFQEVEYVLAAEPFLADAIGLQVNILTALQRNNEALSLARIGVLHNPDDAELWTQKIRLEVDLEQFEEAIRDYRALIERFPENAEYRLDLADLYHRIGRTDQAEQLIDDASKQYPSQMVYRYKLVDFVEQRDEKKAEALLIKFIKDYPRESGLTFKLADLYIAQQRFAGAERLLQDAADRDIADEENLVKRNIKLAEIASKQQNLARVEQLADEILKIDINQSDALLLRAGIRLNKLDADGAISDLRIVLRDRPNLEHAMLLLAQASLVKGQPEVAEGYLRKTLESNPDNAAALASLARELLKRGALASAEEITRKQVQASPNNTVALEMLIQVRALRGDWKGAAEALAKLEKLPGAQSTTRYWAARLASLQGNTDSAIKGYQALLQQQPSYTKALTDLVQIYETNGRRRELIEYLQSQLNKFPDSVPLLSVLAATYILDQRWAEGEAKVRKAVELTPEDLGLKLKLVDIIEVRNADRAEAQLKELLKSAPNDARLVFRFSRFYQERQRYPEAETLLKAFANDNHGNRNAINARVKLAELAWARHDLLEAKTRINQILVSESDNTDALMLRAALSVAEQAYLAALVDLRKVLEVEPESEQALALMAQVYMQQGLVQNVEETWRRVLGVHPGNMSGLQFTVKQLVAKGDWQQAFQYIDKAIDANPGNPQYVELRIRLLAGREDWPAVESEIARASKQPRFTDLLMRWKAKLAMRRENYSAAIKIYSEWLEQRPTNSEALTGLAHAFQRAGQSKELIAYLESQIHKAPGFDEAYWFLAQSYAADKNWAAAEQLLRDKLSRMPGDGHSWGLLGKVYADQGKDLEAEKTFQAGLTATVNDAALMADQAAFYVVRRQFDKAVSVYERILGISPDNVVAINNLANLLVNQRRHNQDDIRRALNLVEPLRKSNDPALLDTFAWVQLKSGSVATALPVLQRAANSAPKNSSILYHLAEALSQAGDKTAARVQLERLFAIQDKDGFMELEAAQTLLNSL</sequence>
<dbReference type="InterPro" id="IPR019734">
    <property type="entry name" value="TPR_rpt"/>
</dbReference>
<name>G0A241_METMM</name>
<dbReference type="EMBL" id="CP002738">
    <property type="protein sequence ID" value="AEG02584.1"/>
    <property type="molecule type" value="Genomic_DNA"/>
</dbReference>
<dbReference type="eggNOG" id="COG0457">
    <property type="taxonomic scope" value="Bacteria"/>
</dbReference>
<dbReference type="InterPro" id="IPR011990">
    <property type="entry name" value="TPR-like_helical_dom_sf"/>
</dbReference>
<dbReference type="SMART" id="SM00028">
    <property type="entry name" value="TPR"/>
    <property type="match status" value="19"/>
</dbReference>
<evidence type="ECO:0000256" key="1">
    <source>
        <dbReference type="ARBA" id="ARBA00022737"/>
    </source>
</evidence>
<proteinExistence type="predicted"/>
<protein>
    <submittedName>
        <fullName evidence="5">Tetratricopeptide TPR_2 repeat-containing protein</fullName>
    </submittedName>
</protein>
<dbReference type="Pfam" id="PF13414">
    <property type="entry name" value="TPR_11"/>
    <property type="match status" value="1"/>
</dbReference>
<dbReference type="STRING" id="857087.Metme_4233"/>
<keyword evidence="2 3" id="KW-0802">TPR repeat</keyword>
<dbReference type="AlphaFoldDB" id="G0A241"/>
<keyword evidence="1" id="KW-0677">Repeat</keyword>
<evidence type="ECO:0000256" key="4">
    <source>
        <dbReference type="SAM" id="SignalP"/>
    </source>
</evidence>